<dbReference type="AlphaFoldDB" id="A0A367L1A8"/>
<dbReference type="Proteomes" id="UP000253664">
    <property type="component" value="Unassembled WGS sequence"/>
</dbReference>
<accession>A0A367L1A8</accession>
<evidence type="ECO:0000313" key="3">
    <source>
        <dbReference type="Proteomes" id="UP000253664"/>
    </source>
</evidence>
<comment type="caution">
    <text evidence="2">The sequence shown here is derived from an EMBL/GenBank/DDBJ whole genome shotgun (WGS) entry which is preliminary data.</text>
</comment>
<dbReference type="EMBL" id="LKCN02000022">
    <property type="protein sequence ID" value="RCI08002.1"/>
    <property type="molecule type" value="Genomic_DNA"/>
</dbReference>
<feature type="region of interest" description="Disordered" evidence="1">
    <location>
        <begin position="112"/>
        <end position="136"/>
    </location>
</feature>
<sequence length="183" mass="21085">MCGCECECECEFWRYRRPPSLLGRFDSLEVSQPDLPPPPQKVPPTIPFPSPTRPDSRARETSSFRTDRRRFPKTRQPSASLPERDPRPLLIPAVPSPFVPLLLMLHPIPSHPIPSHPPPQRHATSSLSSSPPDPQRLTCRNSFPSFPPFRQRLIFRPYMHLHSSYTVVALIGYHYQALFHRHE</sequence>
<evidence type="ECO:0000313" key="2">
    <source>
        <dbReference type="EMBL" id="RCI08002.1"/>
    </source>
</evidence>
<reference evidence="2 3" key="1">
    <citation type="journal article" date="2015" name="BMC Genomics">
        <title>Insights from the genome of Ophiocordyceps polyrhachis-furcata to pathogenicity and host specificity in insect fungi.</title>
        <authorList>
            <person name="Wichadakul D."/>
            <person name="Kobmoo N."/>
            <person name="Ingsriswang S."/>
            <person name="Tangphatsornruang S."/>
            <person name="Chantasingh D."/>
            <person name="Luangsa-ard J.J."/>
            <person name="Eurwilaichitr L."/>
        </authorList>
    </citation>
    <scope>NUCLEOTIDE SEQUENCE [LARGE SCALE GENOMIC DNA]</scope>
    <source>
        <strain evidence="2 3">BCC 54312</strain>
    </source>
</reference>
<keyword evidence="3" id="KW-1185">Reference proteome</keyword>
<proteinExistence type="predicted"/>
<protein>
    <submittedName>
        <fullName evidence="2">Uncharacterized protein</fullName>
    </submittedName>
</protein>
<organism evidence="2 3">
    <name type="scientific">Ophiocordyceps polyrhachis-furcata BCC 54312</name>
    <dbReference type="NCBI Taxonomy" id="1330021"/>
    <lineage>
        <taxon>Eukaryota</taxon>
        <taxon>Fungi</taxon>
        <taxon>Dikarya</taxon>
        <taxon>Ascomycota</taxon>
        <taxon>Pezizomycotina</taxon>
        <taxon>Sordariomycetes</taxon>
        <taxon>Hypocreomycetidae</taxon>
        <taxon>Hypocreales</taxon>
        <taxon>Ophiocordycipitaceae</taxon>
        <taxon>Ophiocordyceps</taxon>
    </lineage>
</organism>
<name>A0A367L1A8_9HYPO</name>
<feature type="compositionally biased region" description="Pro residues" evidence="1">
    <location>
        <begin position="34"/>
        <end position="52"/>
    </location>
</feature>
<feature type="compositionally biased region" description="Basic and acidic residues" evidence="1">
    <location>
        <begin position="54"/>
        <end position="66"/>
    </location>
</feature>
<evidence type="ECO:0000256" key="1">
    <source>
        <dbReference type="SAM" id="MobiDB-lite"/>
    </source>
</evidence>
<feature type="region of interest" description="Disordered" evidence="1">
    <location>
        <begin position="27"/>
        <end position="90"/>
    </location>
</feature>
<gene>
    <name evidence="2" type="ORF">L249_7793</name>
</gene>